<feature type="region of interest" description="Disordered" evidence="2">
    <location>
        <begin position="240"/>
        <end position="267"/>
    </location>
</feature>
<feature type="compositionally biased region" description="Low complexity" evidence="2">
    <location>
        <begin position="240"/>
        <end position="256"/>
    </location>
</feature>
<comment type="caution">
    <text evidence="4">The sequence shown here is derived from an EMBL/GenBank/DDBJ whole genome shotgun (WGS) entry which is preliminary data.</text>
</comment>
<sequence>MFFLRSVLLIALDVVKGPYLHCHAPMDPVVRATHAAAPHAHATHARSSSRNSGKEEDNGGCQNASGSHGHTAHENSCNCDPSSYAAASGDRLAAFRDVFVPRSEFCRRVMYLMEAETGLLYLFYPEEIAGLHYQRKTLRYTLCFVFGVNVGLVTPSASLTERLIQPYSVVLTGIMEELRKAELAHGYMSTGFLRSSSRSASFASPLCAPRETESTTTTTMVDDSAAQLARVDAAVAVGGDGSVDSTSESATTLAASQPLPHPAAPSVTATGVASAAAAAQTTPLSATSDEFSHPAGKSVARVNVFLTPLQDPALLQWTPLEEMIATLYACLSREGRQEALKITRAPRTTEAPEVNADWSQLTTRKEEEEEEELLLPLQERTVSIRLSQTHSYHFRRVTQPYVLRHHTLDEVPIPITGYTAEVFEWADLTIQDVFKAVDGHRTIANIVQLLATGHESFEEEAERESHMLSPLSNSRPTGLPFHALTCTRSLAAKSAAGGFVASPSLRSPNLLPQTTAGNLSSPRGTDTRVLSPLSCGSRPGMSPFLMASTWQVLPASLRVPQERSAEGAEGAATCSHESGQPRWVELELMVLEALQHLEVHNYVRIVRRCQLESTYNTTRAFALMMSDRHHASRRIIGQRMLLVEEEFYRLRKRQQTAQQERQQLHKRRLQELKGGVRTGSGDSPGDTYTLTLPAVLLSKAALDWQEKKNDEAAKDENEKRELKPQEAEAEGHAGGDVALASVATVEQPAHTSPLSWTVPTTHDVVKAPSSDLEGAASSGAAYSESNINAAAAASLCALGKFTNNTVANVQWEMRRIPGWSTAFAGWEEMCCKALVEIALLNDWLVEVGGKPAYCS</sequence>
<feature type="region of interest" description="Disordered" evidence="2">
    <location>
        <begin position="35"/>
        <end position="69"/>
    </location>
</feature>
<evidence type="ECO:0000313" key="4">
    <source>
        <dbReference type="EMBL" id="RNF26606.1"/>
    </source>
</evidence>
<dbReference type="EMBL" id="MKKU01000035">
    <property type="protein sequence ID" value="RNF26606.1"/>
    <property type="molecule type" value="Genomic_DNA"/>
</dbReference>
<feature type="compositionally biased region" description="Polar residues" evidence="2">
    <location>
        <begin position="60"/>
        <end position="69"/>
    </location>
</feature>
<accession>A0A422Q9H5</accession>
<reference evidence="4 5" key="1">
    <citation type="journal article" date="2018" name="BMC Genomics">
        <title>Genomic comparison of Trypanosoma conorhini and Trypanosoma rangeli to Trypanosoma cruzi strains of high and low virulence.</title>
        <authorList>
            <person name="Bradwell K.R."/>
            <person name="Koparde V.N."/>
            <person name="Matveyev A.V."/>
            <person name="Serrano M.G."/>
            <person name="Alves J.M."/>
            <person name="Parikh H."/>
            <person name="Huang B."/>
            <person name="Lee V."/>
            <person name="Espinosa-Alvarez O."/>
            <person name="Ortiz P.A."/>
            <person name="Costa-Martins A.G."/>
            <person name="Teixeira M.M."/>
            <person name="Buck G.A."/>
        </authorList>
    </citation>
    <scope>NUCLEOTIDE SEQUENCE [LARGE SCALE GENOMIC DNA]</scope>
    <source>
        <strain evidence="4 5">025E</strain>
    </source>
</reference>
<proteinExistence type="inferred from homology"/>
<feature type="signal peptide" evidence="3">
    <location>
        <begin position="1"/>
        <end position="17"/>
    </location>
</feature>
<evidence type="ECO:0000256" key="3">
    <source>
        <dbReference type="SAM" id="SignalP"/>
    </source>
</evidence>
<dbReference type="RefSeq" id="XP_029231812.1">
    <property type="nucleotide sequence ID" value="XM_029368076.1"/>
</dbReference>
<name>A0A422Q9H5_9TRYP</name>
<feature type="chain" id="PRO_5019248267" evidence="3">
    <location>
        <begin position="18"/>
        <end position="855"/>
    </location>
</feature>
<dbReference type="InterPro" id="IPR009348">
    <property type="entry name" value="NPR2-like"/>
</dbReference>
<dbReference type="PANTHER" id="PTHR12991">
    <property type="entry name" value="NITROGEN PERMEASE REGULATOR 2/TUMOR SUPPRESSOR CANDIDATE 4"/>
    <property type="match status" value="1"/>
</dbReference>
<dbReference type="GeneID" id="40314749"/>
<organism evidence="4 5">
    <name type="scientific">Trypanosoma conorhini</name>
    <dbReference type="NCBI Taxonomy" id="83891"/>
    <lineage>
        <taxon>Eukaryota</taxon>
        <taxon>Discoba</taxon>
        <taxon>Euglenozoa</taxon>
        <taxon>Kinetoplastea</taxon>
        <taxon>Metakinetoplastina</taxon>
        <taxon>Trypanosomatida</taxon>
        <taxon>Trypanosomatidae</taxon>
        <taxon>Trypanosoma</taxon>
    </lineage>
</organism>
<protein>
    <submittedName>
        <fullName evidence="4">Uncharacterized protein</fullName>
    </submittedName>
</protein>
<dbReference type="OrthoDB" id="267732at2759"/>
<evidence type="ECO:0000256" key="2">
    <source>
        <dbReference type="SAM" id="MobiDB-lite"/>
    </source>
</evidence>
<dbReference type="AlphaFoldDB" id="A0A422Q9H5"/>
<feature type="region of interest" description="Disordered" evidence="2">
    <location>
        <begin position="707"/>
        <end position="732"/>
    </location>
</feature>
<dbReference type="PANTHER" id="PTHR12991:SF10">
    <property type="entry name" value="GATOR COMPLEX PROTEIN NPRL2"/>
    <property type="match status" value="1"/>
</dbReference>
<dbReference type="GO" id="GO:0005096">
    <property type="term" value="F:GTPase activator activity"/>
    <property type="evidence" value="ECO:0007669"/>
    <property type="project" value="TreeGrafter"/>
</dbReference>
<feature type="region of interest" description="Disordered" evidence="2">
    <location>
        <begin position="510"/>
        <end position="529"/>
    </location>
</feature>
<gene>
    <name evidence="4" type="ORF">Tco025E_01138</name>
</gene>
<dbReference type="GO" id="GO:1990130">
    <property type="term" value="C:GATOR1 complex"/>
    <property type="evidence" value="ECO:0007669"/>
    <property type="project" value="TreeGrafter"/>
</dbReference>
<evidence type="ECO:0000256" key="1">
    <source>
        <dbReference type="ARBA" id="ARBA00008433"/>
    </source>
</evidence>
<dbReference type="Proteomes" id="UP000284403">
    <property type="component" value="Unassembled WGS sequence"/>
</dbReference>
<keyword evidence="3" id="KW-0732">Signal</keyword>
<keyword evidence="5" id="KW-1185">Reference proteome</keyword>
<dbReference type="GO" id="GO:0005774">
    <property type="term" value="C:vacuolar membrane"/>
    <property type="evidence" value="ECO:0007669"/>
    <property type="project" value="TreeGrafter"/>
</dbReference>
<comment type="similarity">
    <text evidence="1">Belongs to the NPR2 family.</text>
</comment>
<evidence type="ECO:0000313" key="5">
    <source>
        <dbReference type="Proteomes" id="UP000284403"/>
    </source>
</evidence>
<dbReference type="GO" id="GO:1904262">
    <property type="term" value="P:negative regulation of TORC1 signaling"/>
    <property type="evidence" value="ECO:0007669"/>
    <property type="project" value="TreeGrafter"/>
</dbReference>
<feature type="compositionally biased region" description="Polar residues" evidence="2">
    <location>
        <begin position="510"/>
        <end position="524"/>
    </location>
</feature>
<dbReference type="GO" id="GO:0010508">
    <property type="term" value="P:positive regulation of autophagy"/>
    <property type="evidence" value="ECO:0007669"/>
    <property type="project" value="TreeGrafter"/>
</dbReference>